<dbReference type="EMBL" id="JABFYL010000045">
    <property type="protein sequence ID" value="NVN52707.1"/>
    <property type="molecule type" value="Genomic_DNA"/>
</dbReference>
<keyword evidence="3" id="KW-1185">Reference proteome</keyword>
<dbReference type="Proteomes" id="UP000570517">
    <property type="component" value="Unassembled WGS sequence"/>
</dbReference>
<protein>
    <submittedName>
        <fullName evidence="2">Uncharacterized protein</fullName>
    </submittedName>
</protein>
<gene>
    <name evidence="2" type="ORF">HLY00_4416</name>
</gene>
<feature type="region of interest" description="Disordered" evidence="1">
    <location>
        <begin position="1"/>
        <end position="21"/>
    </location>
</feature>
<comment type="caution">
    <text evidence="2">The sequence shown here is derived from an EMBL/GenBank/DDBJ whole genome shotgun (WGS) entry which is preliminary data.</text>
</comment>
<proteinExistence type="predicted"/>
<evidence type="ECO:0000256" key="1">
    <source>
        <dbReference type="SAM" id="MobiDB-lite"/>
    </source>
</evidence>
<sequence>MQRQIADRVHRPHRIGGLGGGLAQGPEQVVVRCLQRAPQVAGLDRRHRHALAVGRIEAHHRVAERDDPLGETLHLVVAAPPAGRVLVHRDRPEGLTLAQRAADVFGKNLVGQRAHLVEIRRRSDLSRAEGRHTPVAVLVEEHPQPDRVLPGRACDHNLLPEQSLGDVHLVGGVIDPHVDGVLARTVEAPLGQPHRETSAPAGGIHDEVGVDGLAVGGPDPGDPVAVEHRLVDGLPDQRHVVDRQGPLPDLPFQVRATRHVGGELVLQRVLGPQQVPGRAEGDAVGPVLQNRHTRGDHVVEQSGKETFELLGAARHQQVHMPALWNRGAIRRHVGQFVALVDRDPVVEIRQHPGSAQPREAGTDHDRVFITLMTHRAFTLAGTFR</sequence>
<evidence type="ECO:0000313" key="2">
    <source>
        <dbReference type="EMBL" id="NVN52707.1"/>
    </source>
</evidence>
<organism evidence="2 3">
    <name type="scientific">Mycolicibacterium hippocampi</name>
    <dbReference type="NCBI Taxonomy" id="659824"/>
    <lineage>
        <taxon>Bacteria</taxon>
        <taxon>Bacillati</taxon>
        <taxon>Actinomycetota</taxon>
        <taxon>Actinomycetes</taxon>
        <taxon>Mycobacteriales</taxon>
        <taxon>Mycobacteriaceae</taxon>
        <taxon>Mycolicibacterium</taxon>
    </lineage>
</organism>
<accession>A0A850PUW3</accession>
<reference evidence="2 3" key="1">
    <citation type="submission" date="2020-05" db="EMBL/GenBank/DDBJ databases">
        <title>Draft genome sequence of Mycobacterium hippocampi DL, isolated from European seabass, Dicentrarchus labrax, reared in fish farms.</title>
        <authorList>
            <person name="Stathopoulou P."/>
            <person name="Asimakis E."/>
            <person name="Tzokas K."/>
            <person name="Batargias C."/>
            <person name="Tsiamis G."/>
        </authorList>
    </citation>
    <scope>NUCLEOTIDE SEQUENCE [LARGE SCALE GENOMIC DNA]</scope>
    <source>
        <strain evidence="2 3">DL</strain>
    </source>
</reference>
<name>A0A850PUW3_9MYCO</name>
<dbReference type="AlphaFoldDB" id="A0A850PUW3"/>
<evidence type="ECO:0000313" key="3">
    <source>
        <dbReference type="Proteomes" id="UP000570517"/>
    </source>
</evidence>